<keyword evidence="3" id="KW-1185">Reference proteome</keyword>
<dbReference type="AlphaFoldDB" id="A0A495V2T9"/>
<name>A0A495V2T9_9GAMM</name>
<comment type="caution">
    <text evidence="2">The sequence shown here is derived from an EMBL/GenBank/DDBJ whole genome shotgun (WGS) entry which is preliminary data.</text>
</comment>
<feature type="region of interest" description="Disordered" evidence="1">
    <location>
        <begin position="1"/>
        <end position="41"/>
    </location>
</feature>
<gene>
    <name evidence="2" type="ORF">BDD21_0295</name>
</gene>
<feature type="compositionally biased region" description="Low complexity" evidence="1">
    <location>
        <begin position="28"/>
        <end position="41"/>
    </location>
</feature>
<evidence type="ECO:0000256" key="1">
    <source>
        <dbReference type="SAM" id="MobiDB-lite"/>
    </source>
</evidence>
<organism evidence="2 3">
    <name type="scientific">Thiocapsa rosea</name>
    <dbReference type="NCBI Taxonomy" id="69360"/>
    <lineage>
        <taxon>Bacteria</taxon>
        <taxon>Pseudomonadati</taxon>
        <taxon>Pseudomonadota</taxon>
        <taxon>Gammaproteobacteria</taxon>
        <taxon>Chromatiales</taxon>
        <taxon>Chromatiaceae</taxon>
        <taxon>Thiocapsa</taxon>
    </lineage>
</organism>
<reference evidence="2 3" key="1">
    <citation type="submission" date="2018-10" db="EMBL/GenBank/DDBJ databases">
        <title>Genomic Encyclopedia of Archaeal and Bacterial Type Strains, Phase II (KMG-II): from individual species to whole genera.</title>
        <authorList>
            <person name="Goeker M."/>
        </authorList>
    </citation>
    <scope>NUCLEOTIDE SEQUENCE [LARGE SCALE GENOMIC DNA]</scope>
    <source>
        <strain evidence="2 3">DSM 235</strain>
    </source>
</reference>
<evidence type="ECO:0000313" key="3">
    <source>
        <dbReference type="Proteomes" id="UP000274556"/>
    </source>
</evidence>
<evidence type="ECO:0000313" key="2">
    <source>
        <dbReference type="EMBL" id="RKT42990.1"/>
    </source>
</evidence>
<sequence length="212" mass="22591">MRAPCSGVGLPSPRAARTERPTSDRPPARGSAAARSRGFRAGRAGSMRSLAAVASAARACAMRPSTIPGRLSQLFWRRAVYRQAIRGFDDTLVFQTSRRRGRETCPTDFALRESFQGSAHEGETIVLTVACTGRLSSTGMIVEPATPEKMGAAVVAEDDTARDFRGREAMDPASFGTSRPGPIPQAEPEASRATPRTRPPCGSPRCQARSGS</sequence>
<feature type="compositionally biased region" description="Basic and acidic residues" evidence="1">
    <location>
        <begin position="161"/>
        <end position="170"/>
    </location>
</feature>
<dbReference type="EMBL" id="RBXL01000001">
    <property type="protein sequence ID" value="RKT42990.1"/>
    <property type="molecule type" value="Genomic_DNA"/>
</dbReference>
<protein>
    <submittedName>
        <fullName evidence="2">Uncharacterized protein</fullName>
    </submittedName>
</protein>
<feature type="region of interest" description="Disordered" evidence="1">
    <location>
        <begin position="161"/>
        <end position="212"/>
    </location>
</feature>
<feature type="compositionally biased region" description="Basic and acidic residues" evidence="1">
    <location>
        <begin position="16"/>
        <end position="27"/>
    </location>
</feature>
<proteinExistence type="predicted"/>
<accession>A0A495V2T9</accession>
<dbReference type="Proteomes" id="UP000274556">
    <property type="component" value="Unassembled WGS sequence"/>
</dbReference>